<evidence type="ECO:0000313" key="2">
    <source>
        <dbReference type="EMBL" id="RRT39456.1"/>
    </source>
</evidence>
<evidence type="ECO:0000256" key="1">
    <source>
        <dbReference type="SAM" id="MobiDB-lite"/>
    </source>
</evidence>
<gene>
    <name evidence="2" type="ORF">B296_00023648</name>
</gene>
<dbReference type="EMBL" id="AMZH03020163">
    <property type="protein sequence ID" value="RRT39456.1"/>
    <property type="molecule type" value="Genomic_DNA"/>
</dbReference>
<dbReference type="Proteomes" id="UP000287651">
    <property type="component" value="Unassembled WGS sequence"/>
</dbReference>
<comment type="caution">
    <text evidence="2">The sequence shown here is derived from an EMBL/GenBank/DDBJ whole genome shotgun (WGS) entry which is preliminary data.</text>
</comment>
<sequence>MDLRLGGRQWMKATSKVVVRIAWKMEATKMATSERSEEGRPAMAMPPAMVAGHGQSPYRGGHPQPGRLDARRRPPTKAAAHRQLRGLLAWLAAASSQGRSATRRPQGAYDI</sequence>
<accession>A0A426XIZ6</accession>
<evidence type="ECO:0000313" key="3">
    <source>
        <dbReference type="Proteomes" id="UP000287651"/>
    </source>
</evidence>
<reference evidence="2 3" key="1">
    <citation type="journal article" date="2014" name="Agronomy (Basel)">
        <title>A Draft Genome Sequence for Ensete ventricosum, the Drought-Tolerant Tree Against Hunger.</title>
        <authorList>
            <person name="Harrison J."/>
            <person name="Moore K.A."/>
            <person name="Paszkiewicz K."/>
            <person name="Jones T."/>
            <person name="Grant M."/>
            <person name="Ambacheew D."/>
            <person name="Muzemil S."/>
            <person name="Studholme D.J."/>
        </authorList>
    </citation>
    <scope>NUCLEOTIDE SEQUENCE [LARGE SCALE GENOMIC DNA]</scope>
</reference>
<proteinExistence type="predicted"/>
<feature type="region of interest" description="Disordered" evidence="1">
    <location>
        <begin position="29"/>
        <end position="81"/>
    </location>
</feature>
<protein>
    <submittedName>
        <fullName evidence="2">Uncharacterized protein</fullName>
    </submittedName>
</protein>
<organism evidence="2 3">
    <name type="scientific">Ensete ventricosum</name>
    <name type="common">Abyssinian banana</name>
    <name type="synonym">Musa ensete</name>
    <dbReference type="NCBI Taxonomy" id="4639"/>
    <lineage>
        <taxon>Eukaryota</taxon>
        <taxon>Viridiplantae</taxon>
        <taxon>Streptophyta</taxon>
        <taxon>Embryophyta</taxon>
        <taxon>Tracheophyta</taxon>
        <taxon>Spermatophyta</taxon>
        <taxon>Magnoliopsida</taxon>
        <taxon>Liliopsida</taxon>
        <taxon>Zingiberales</taxon>
        <taxon>Musaceae</taxon>
        <taxon>Ensete</taxon>
    </lineage>
</organism>
<dbReference type="AlphaFoldDB" id="A0A426XIZ6"/>
<name>A0A426XIZ6_ENSVE</name>